<accession>A0A4S4N8P1</accession>
<feature type="compositionally biased region" description="Polar residues" evidence="1">
    <location>
        <begin position="172"/>
        <end position="186"/>
    </location>
</feature>
<gene>
    <name evidence="3" type="ORF">EUX98_g1905</name>
</gene>
<feature type="compositionally biased region" description="Low complexity" evidence="1">
    <location>
        <begin position="102"/>
        <end position="125"/>
    </location>
</feature>
<comment type="caution">
    <text evidence="3">The sequence shown here is derived from an EMBL/GenBank/DDBJ whole genome shotgun (WGS) entry which is preliminary data.</text>
</comment>
<feature type="region of interest" description="Disordered" evidence="1">
    <location>
        <begin position="79"/>
        <end position="484"/>
    </location>
</feature>
<feature type="compositionally biased region" description="Polar residues" evidence="1">
    <location>
        <begin position="128"/>
        <end position="152"/>
    </location>
</feature>
<proteinExistence type="predicted"/>
<dbReference type="EMBL" id="SGPM01000025">
    <property type="protein sequence ID" value="THH32290.1"/>
    <property type="molecule type" value="Genomic_DNA"/>
</dbReference>
<feature type="chain" id="PRO_5020861866" evidence="2">
    <location>
        <begin position="20"/>
        <end position="484"/>
    </location>
</feature>
<feature type="signal peptide" evidence="2">
    <location>
        <begin position="1"/>
        <end position="19"/>
    </location>
</feature>
<evidence type="ECO:0000256" key="1">
    <source>
        <dbReference type="SAM" id="MobiDB-lite"/>
    </source>
</evidence>
<keyword evidence="2" id="KW-0732">Signal</keyword>
<feature type="compositionally biased region" description="Gly residues" evidence="1">
    <location>
        <begin position="80"/>
        <end position="98"/>
    </location>
</feature>
<feature type="compositionally biased region" description="Polar residues" evidence="1">
    <location>
        <begin position="475"/>
        <end position="484"/>
    </location>
</feature>
<feature type="compositionally biased region" description="Gly residues" evidence="1">
    <location>
        <begin position="395"/>
        <end position="406"/>
    </location>
</feature>
<feature type="compositionally biased region" description="Low complexity" evidence="1">
    <location>
        <begin position="420"/>
        <end position="446"/>
    </location>
</feature>
<feature type="compositionally biased region" description="Low complexity" evidence="1">
    <location>
        <begin position="153"/>
        <end position="171"/>
    </location>
</feature>
<organism evidence="3 4">
    <name type="scientific">Antrodiella citrinella</name>
    <dbReference type="NCBI Taxonomy" id="2447956"/>
    <lineage>
        <taxon>Eukaryota</taxon>
        <taxon>Fungi</taxon>
        <taxon>Dikarya</taxon>
        <taxon>Basidiomycota</taxon>
        <taxon>Agaricomycotina</taxon>
        <taxon>Agaricomycetes</taxon>
        <taxon>Polyporales</taxon>
        <taxon>Steccherinaceae</taxon>
        <taxon>Antrodiella</taxon>
    </lineage>
</organism>
<dbReference type="Proteomes" id="UP000308730">
    <property type="component" value="Unassembled WGS sequence"/>
</dbReference>
<dbReference type="AlphaFoldDB" id="A0A4S4N8P1"/>
<reference evidence="3 4" key="1">
    <citation type="submission" date="2019-02" db="EMBL/GenBank/DDBJ databases">
        <title>Genome sequencing of the rare red list fungi Antrodiella citrinella (Flaviporus citrinellus).</title>
        <authorList>
            <person name="Buettner E."/>
            <person name="Kellner H."/>
        </authorList>
    </citation>
    <scope>NUCLEOTIDE SEQUENCE [LARGE SCALE GENOMIC DNA]</scope>
    <source>
        <strain evidence="3 4">DSM 108506</strain>
    </source>
</reference>
<feature type="compositionally biased region" description="Low complexity" evidence="1">
    <location>
        <begin position="320"/>
        <end position="394"/>
    </location>
</feature>
<keyword evidence="4" id="KW-1185">Reference proteome</keyword>
<sequence>MTTLPKLVILCIFVHLVAALPLKVLSPRQVPNAVNKVTCQILGVKLAVSALNPEEMDILRGCEDTHSNFAQQSRISASGVGSGAGAGHGGASGAGGSREGVSRAAAGPVRNNASSTSGTTTTAGTKSIDANNPSTASTPAGDFTSATPNHSTGAAAGASANANPSANSSANTRVGSNAIPGSSSEAPTRGPATANDSAVTATQNNDLSSSESEANTTNADRRVNPLRLNPGEPAASTGPPSGPSTDGPASAVSLASADPTGDAGSAVSDPHEDSSAAPASGPTVEGDSSSAESSVSSSAAHGDSASAGPSVSTPTAPGGSVSAAPPTSNAPASDSSVSAAASEQPASAPATPDSSSSLNAAANPSSNSGTSPSSQSQSGAHQVSTSSHSSTPSHAGGGGSAAGTGGRSAFQMDSVRNRPNAASIANDRAAAAQNRGGLSSLSLLGGDVTKSPSEFTPSRGVTNGVEDSAAGGATSVANSAASQS</sequence>
<feature type="compositionally biased region" description="Polar residues" evidence="1">
    <location>
        <begin position="450"/>
        <end position="461"/>
    </location>
</feature>
<protein>
    <submittedName>
        <fullName evidence="3">Uncharacterized protein</fullName>
    </submittedName>
</protein>
<feature type="compositionally biased region" description="Low complexity" evidence="1">
    <location>
        <begin position="230"/>
        <end position="251"/>
    </location>
</feature>
<name>A0A4S4N8P1_9APHY</name>
<evidence type="ECO:0000313" key="4">
    <source>
        <dbReference type="Proteomes" id="UP000308730"/>
    </source>
</evidence>
<evidence type="ECO:0000256" key="2">
    <source>
        <dbReference type="SAM" id="SignalP"/>
    </source>
</evidence>
<evidence type="ECO:0000313" key="3">
    <source>
        <dbReference type="EMBL" id="THH32290.1"/>
    </source>
</evidence>
<feature type="compositionally biased region" description="Polar residues" evidence="1">
    <location>
        <begin position="194"/>
        <end position="218"/>
    </location>
</feature>
<feature type="compositionally biased region" description="Low complexity" evidence="1">
    <location>
        <begin position="284"/>
        <end position="307"/>
    </location>
</feature>